<dbReference type="EMBL" id="JARJJS010000001">
    <property type="protein sequence ID" value="MDF4024113.1"/>
    <property type="molecule type" value="Genomic_DNA"/>
</dbReference>
<name>A0ABT6B7Q3_9GAMM</name>
<evidence type="ECO:0008006" key="3">
    <source>
        <dbReference type="Google" id="ProtNLM"/>
    </source>
</evidence>
<sequence length="62" mass="6835">MTAGALICLGLIGLLLGAQIGCVLQACFRKPKGSCCPAMFTHARRDYLDRKAEVERDARRRL</sequence>
<organism evidence="1 2">
    <name type="scientific">Luteibacter sahnii</name>
    <dbReference type="NCBI Taxonomy" id="3021977"/>
    <lineage>
        <taxon>Bacteria</taxon>
        <taxon>Pseudomonadati</taxon>
        <taxon>Pseudomonadota</taxon>
        <taxon>Gammaproteobacteria</taxon>
        <taxon>Lysobacterales</taxon>
        <taxon>Rhodanobacteraceae</taxon>
        <taxon>Luteibacter</taxon>
    </lineage>
</organism>
<gene>
    <name evidence="1" type="ORF">P3W24_03895</name>
</gene>
<dbReference type="Proteomes" id="UP001528850">
    <property type="component" value="Unassembled WGS sequence"/>
</dbReference>
<reference evidence="1 2" key="1">
    <citation type="journal article" date="2024" name="Curr. Microbiol.">
        <title>Luteibacter sahnii sp. nov., A Novel Yellow-Colored Xanthomonadin Pigment Producing Probiotic Bacterium from Healthy Rice Seed Microbiome.</title>
        <authorList>
            <person name="Jaiswal G."/>
            <person name="Rana R."/>
            <person name="Nayak P.K."/>
            <person name="Chouhan R."/>
            <person name="Gandhi S.G."/>
            <person name="Patel H.K."/>
            <person name="Patil P.B."/>
        </authorList>
    </citation>
    <scope>NUCLEOTIDE SEQUENCE [LARGE SCALE GENOMIC DNA]</scope>
    <source>
        <strain evidence="1 2">PPL201</strain>
    </source>
</reference>
<keyword evidence="2" id="KW-1185">Reference proteome</keyword>
<evidence type="ECO:0000313" key="2">
    <source>
        <dbReference type="Proteomes" id="UP001528850"/>
    </source>
</evidence>
<proteinExistence type="predicted"/>
<protein>
    <recommendedName>
        <fullName evidence="3">DUF539 domain-containing protein</fullName>
    </recommendedName>
</protein>
<evidence type="ECO:0000313" key="1">
    <source>
        <dbReference type="EMBL" id="MDF4024113.1"/>
    </source>
</evidence>
<accession>A0ABT6B7Q3</accession>
<comment type="caution">
    <text evidence="1">The sequence shown here is derived from an EMBL/GenBank/DDBJ whole genome shotgun (WGS) entry which is preliminary data.</text>
</comment>